<organism evidence="1 2">
    <name type="scientific">Trifolium subterraneum</name>
    <name type="common">Subterranean clover</name>
    <dbReference type="NCBI Taxonomy" id="3900"/>
    <lineage>
        <taxon>Eukaryota</taxon>
        <taxon>Viridiplantae</taxon>
        <taxon>Streptophyta</taxon>
        <taxon>Embryophyta</taxon>
        <taxon>Tracheophyta</taxon>
        <taxon>Spermatophyta</taxon>
        <taxon>Magnoliopsida</taxon>
        <taxon>eudicotyledons</taxon>
        <taxon>Gunneridae</taxon>
        <taxon>Pentapetalae</taxon>
        <taxon>rosids</taxon>
        <taxon>fabids</taxon>
        <taxon>Fabales</taxon>
        <taxon>Fabaceae</taxon>
        <taxon>Papilionoideae</taxon>
        <taxon>50 kb inversion clade</taxon>
        <taxon>NPAAA clade</taxon>
        <taxon>Hologalegina</taxon>
        <taxon>IRL clade</taxon>
        <taxon>Trifolieae</taxon>
        <taxon>Trifolium</taxon>
    </lineage>
</organism>
<reference evidence="2" key="1">
    <citation type="journal article" date="2017" name="Front. Plant Sci.">
        <title>Climate Clever Clovers: New Paradigm to Reduce the Environmental Footprint of Ruminants by Breeding Low Methanogenic Forages Utilizing Haplotype Variation.</title>
        <authorList>
            <person name="Kaur P."/>
            <person name="Appels R."/>
            <person name="Bayer P.E."/>
            <person name="Keeble-Gagnere G."/>
            <person name="Wang J."/>
            <person name="Hirakawa H."/>
            <person name="Shirasawa K."/>
            <person name="Vercoe P."/>
            <person name="Stefanova K."/>
            <person name="Durmic Z."/>
            <person name="Nichols P."/>
            <person name="Revell C."/>
            <person name="Isobe S.N."/>
            <person name="Edwards D."/>
            <person name="Erskine W."/>
        </authorList>
    </citation>
    <scope>NUCLEOTIDE SEQUENCE [LARGE SCALE GENOMIC DNA]</scope>
    <source>
        <strain evidence="2">cv. Daliak</strain>
    </source>
</reference>
<evidence type="ECO:0000313" key="1">
    <source>
        <dbReference type="EMBL" id="GAU41921.1"/>
    </source>
</evidence>
<evidence type="ECO:0000313" key="2">
    <source>
        <dbReference type="Proteomes" id="UP000242715"/>
    </source>
</evidence>
<protein>
    <submittedName>
        <fullName evidence="1">Uncharacterized protein</fullName>
    </submittedName>
</protein>
<dbReference type="EMBL" id="DF973889">
    <property type="protein sequence ID" value="GAU41921.1"/>
    <property type="molecule type" value="Genomic_DNA"/>
</dbReference>
<dbReference type="AlphaFoldDB" id="A0A2Z6NDK5"/>
<proteinExistence type="predicted"/>
<dbReference type="Proteomes" id="UP000242715">
    <property type="component" value="Unassembled WGS sequence"/>
</dbReference>
<accession>A0A2Z6NDK5</accession>
<sequence length="195" mass="22000">MKENDFFYSNLGLGKLSSCPVRKIGLIFTITGKVTSSSVSPIKIRPIELCQKADQSTAQAVRLINYWREEDTQIEESRLVTERWFCCRKGNPKRRDLSPIPYPLPPLSSILCHSFNEIVPFLFNLISWFISNGPACWIPMCYQKRTEDGTVGALENSVAVLSGIRNHGLEPPPMESLVELKKMLKHSEEAWGGDA</sequence>
<gene>
    <name evidence="1" type="ORF">TSUD_25620</name>
</gene>
<keyword evidence="2" id="KW-1185">Reference proteome</keyword>
<name>A0A2Z6NDK5_TRISU</name>